<protein>
    <submittedName>
        <fullName evidence="1">Uncharacterized protein</fullName>
    </submittedName>
</protein>
<accession>A0A2H3BFI8</accession>
<dbReference type="GO" id="GO:0070290">
    <property type="term" value="F:N-acylphosphatidylethanolamine-specific phospholipase D activity"/>
    <property type="evidence" value="ECO:0007669"/>
    <property type="project" value="TreeGrafter"/>
</dbReference>
<dbReference type="EMBL" id="KZ293432">
    <property type="protein sequence ID" value="PBK68440.1"/>
    <property type="molecule type" value="Genomic_DNA"/>
</dbReference>
<gene>
    <name evidence="1" type="ORF">ARMSODRAFT_1085391</name>
</gene>
<reference evidence="2" key="1">
    <citation type="journal article" date="2017" name="Nat. Ecol. Evol.">
        <title>Genome expansion and lineage-specific genetic innovations in the forest pathogenic fungi Armillaria.</title>
        <authorList>
            <person name="Sipos G."/>
            <person name="Prasanna A.N."/>
            <person name="Walter M.C."/>
            <person name="O'Connor E."/>
            <person name="Balint B."/>
            <person name="Krizsan K."/>
            <person name="Kiss B."/>
            <person name="Hess J."/>
            <person name="Varga T."/>
            <person name="Slot J."/>
            <person name="Riley R."/>
            <person name="Boka B."/>
            <person name="Rigling D."/>
            <person name="Barry K."/>
            <person name="Lee J."/>
            <person name="Mihaltcheva S."/>
            <person name="LaButti K."/>
            <person name="Lipzen A."/>
            <person name="Waldron R."/>
            <person name="Moloney N.M."/>
            <person name="Sperisen C."/>
            <person name="Kredics L."/>
            <person name="Vagvoelgyi C."/>
            <person name="Patrignani A."/>
            <person name="Fitzpatrick D."/>
            <person name="Nagy I."/>
            <person name="Doyle S."/>
            <person name="Anderson J.B."/>
            <person name="Grigoriev I.V."/>
            <person name="Gueldener U."/>
            <person name="Muensterkoetter M."/>
            <person name="Nagy L.G."/>
        </authorList>
    </citation>
    <scope>NUCLEOTIDE SEQUENCE [LARGE SCALE GENOMIC DNA]</scope>
    <source>
        <strain evidence="2">28-4</strain>
    </source>
</reference>
<dbReference type="InterPro" id="IPR036866">
    <property type="entry name" value="RibonucZ/Hydroxyglut_hydro"/>
</dbReference>
<organism evidence="1 2">
    <name type="scientific">Armillaria solidipes</name>
    <dbReference type="NCBI Taxonomy" id="1076256"/>
    <lineage>
        <taxon>Eukaryota</taxon>
        <taxon>Fungi</taxon>
        <taxon>Dikarya</taxon>
        <taxon>Basidiomycota</taxon>
        <taxon>Agaricomycotina</taxon>
        <taxon>Agaricomycetes</taxon>
        <taxon>Agaricomycetidae</taxon>
        <taxon>Agaricales</taxon>
        <taxon>Marasmiineae</taxon>
        <taxon>Physalacriaceae</taxon>
        <taxon>Armillaria</taxon>
    </lineage>
</organism>
<dbReference type="GO" id="GO:0070291">
    <property type="term" value="P:N-acylethanolamine metabolic process"/>
    <property type="evidence" value="ECO:0007669"/>
    <property type="project" value="TreeGrafter"/>
</dbReference>
<keyword evidence="2" id="KW-1185">Reference proteome</keyword>
<dbReference type="Proteomes" id="UP000218334">
    <property type="component" value="Unassembled WGS sequence"/>
</dbReference>
<name>A0A2H3BFI8_9AGAR</name>
<dbReference type="AlphaFoldDB" id="A0A2H3BFI8"/>
<sequence>MADIRVIIPRQPHVIQALQTYATSAHRCSARQQRALPINLDAPWTCPYTQLGHATRGDAPPIVDAGVYSCPALHWPRDSRRFISLVVPATDLVKGVEDKAECPAFDEIGEWFGGFHLAMIVIGEYKQRWFTSTIHCAQQDSARIFRHIRAKKAIMMQGAWILMTKRLRRHHRGWGKNIIRFSNIDEMICF</sequence>
<proteinExistence type="predicted"/>
<dbReference type="GO" id="GO:0005737">
    <property type="term" value="C:cytoplasm"/>
    <property type="evidence" value="ECO:0007669"/>
    <property type="project" value="TreeGrafter"/>
</dbReference>
<dbReference type="Gene3D" id="3.60.15.10">
    <property type="entry name" value="Ribonuclease Z/Hydroxyacylglutathione hydrolase-like"/>
    <property type="match status" value="1"/>
</dbReference>
<evidence type="ECO:0000313" key="2">
    <source>
        <dbReference type="Proteomes" id="UP000218334"/>
    </source>
</evidence>
<evidence type="ECO:0000313" key="1">
    <source>
        <dbReference type="EMBL" id="PBK68440.1"/>
    </source>
</evidence>
<dbReference type="PANTHER" id="PTHR15032">
    <property type="entry name" value="N-ACYL-PHOSPHATIDYLETHANOLAMINE-HYDROLYZING PHOSPHOLIPASE D"/>
    <property type="match status" value="1"/>
</dbReference>
<dbReference type="PANTHER" id="PTHR15032:SF4">
    <property type="entry name" value="N-ACYL-PHOSPHATIDYLETHANOLAMINE-HYDROLYZING PHOSPHOLIPASE D"/>
    <property type="match status" value="1"/>
</dbReference>
<dbReference type="GO" id="GO:0070292">
    <property type="term" value="P:N-acylphosphatidylethanolamine metabolic process"/>
    <property type="evidence" value="ECO:0007669"/>
    <property type="project" value="TreeGrafter"/>
</dbReference>